<feature type="compositionally biased region" description="Low complexity" evidence="1">
    <location>
        <begin position="23"/>
        <end position="42"/>
    </location>
</feature>
<sequence length="456" mass="47542">MAGKPEQPSTLPAPPSHGHQHHQQQQQPQQSPHQSQQQQHQGIQQNSVLVYVSGENLAYATAVGQNVAATAAAAIAVGYQSQPQQQTTTQYANILQAPQVATAQAAAATFPAKTAVYRADGGNVPAPAIGCCRLKPSLETTMTMTTATATTTAATTVNSSADGGEAKRASSLGMVGNDEDDEDYAMLYRQATLGHATCTTPAMTTMMTSRENKRASESEDSTTDGLGNDLVGPGANAYQARLQHGDVYSARMSSETYNATTASRIVARPNPGDVGLLGDDGCVAYGTSTSAEQQAVDDKARQRDNFDNQQTASSVSSASSATVRGLGDIGSGAVIGACDSIRSDESSTTYSSLSSPDESQSHQQPMGQHDGVLPASNNHPGGGSACAQQAARQQPPLRVNATNNNGSNGVQHNALVLTMNGSAVITQQQQQQQSPAITVPRGWKRICTNGVIIYIR</sequence>
<organism evidence="3">
    <name type="scientific">Camponotus floridanus</name>
    <name type="common">Florida carpenter ant</name>
    <dbReference type="NCBI Taxonomy" id="104421"/>
    <lineage>
        <taxon>Eukaryota</taxon>
        <taxon>Metazoa</taxon>
        <taxon>Ecdysozoa</taxon>
        <taxon>Arthropoda</taxon>
        <taxon>Hexapoda</taxon>
        <taxon>Insecta</taxon>
        <taxon>Pterygota</taxon>
        <taxon>Neoptera</taxon>
        <taxon>Endopterygota</taxon>
        <taxon>Hymenoptera</taxon>
        <taxon>Apocrita</taxon>
        <taxon>Aculeata</taxon>
        <taxon>Formicoidea</taxon>
        <taxon>Formicidae</taxon>
        <taxon>Formicinae</taxon>
        <taxon>Camponotus</taxon>
    </lineage>
</organism>
<feature type="region of interest" description="Disordered" evidence="1">
    <location>
        <begin position="1"/>
        <end position="42"/>
    </location>
</feature>
<feature type="region of interest" description="Disordered" evidence="1">
    <location>
        <begin position="157"/>
        <end position="176"/>
    </location>
</feature>
<evidence type="ECO:0000256" key="1">
    <source>
        <dbReference type="SAM" id="MobiDB-lite"/>
    </source>
</evidence>
<feature type="region of interest" description="Disordered" evidence="1">
    <location>
        <begin position="207"/>
        <end position="234"/>
    </location>
</feature>
<dbReference type="OrthoDB" id="641149at2759"/>
<dbReference type="EMBL" id="GL437108">
    <property type="protein sequence ID" value="EFN71103.1"/>
    <property type="molecule type" value="Genomic_DNA"/>
</dbReference>
<feature type="compositionally biased region" description="Low complexity" evidence="1">
    <location>
        <begin position="385"/>
        <end position="394"/>
    </location>
</feature>
<dbReference type="AlphaFoldDB" id="E2A644"/>
<feature type="region of interest" description="Disordered" evidence="1">
    <location>
        <begin position="345"/>
        <end position="406"/>
    </location>
</feature>
<evidence type="ECO:0000313" key="2">
    <source>
        <dbReference type="EMBL" id="EFN71103.1"/>
    </source>
</evidence>
<evidence type="ECO:0000313" key="3">
    <source>
        <dbReference type="Proteomes" id="UP000000311"/>
    </source>
</evidence>
<dbReference type="STRING" id="104421.E2A644"/>
<reference evidence="2 3" key="1">
    <citation type="journal article" date="2010" name="Science">
        <title>Genomic comparison of the ants Camponotus floridanus and Harpegnathos saltator.</title>
        <authorList>
            <person name="Bonasio R."/>
            <person name="Zhang G."/>
            <person name="Ye C."/>
            <person name="Mutti N.S."/>
            <person name="Fang X."/>
            <person name="Qin N."/>
            <person name="Donahue G."/>
            <person name="Yang P."/>
            <person name="Li Q."/>
            <person name="Li C."/>
            <person name="Zhang P."/>
            <person name="Huang Z."/>
            <person name="Berger S.L."/>
            <person name="Reinberg D."/>
            <person name="Wang J."/>
            <person name="Liebig J."/>
        </authorList>
    </citation>
    <scope>NUCLEOTIDE SEQUENCE [LARGE SCALE GENOMIC DNA]</scope>
    <source>
        <strain evidence="3">C129</strain>
    </source>
</reference>
<accession>E2A644</accession>
<dbReference type="InParanoid" id="E2A644"/>
<proteinExistence type="predicted"/>
<keyword evidence="3" id="KW-1185">Reference proteome</keyword>
<feature type="compositionally biased region" description="Low complexity" evidence="1">
    <location>
        <begin position="346"/>
        <end position="358"/>
    </location>
</feature>
<protein>
    <submittedName>
        <fullName evidence="2">Uncharacterized protein</fullName>
    </submittedName>
</protein>
<dbReference type="Proteomes" id="UP000000311">
    <property type="component" value="Unassembled WGS sequence"/>
</dbReference>
<name>E2A644_CAMFO</name>
<gene>
    <name evidence="2" type="ORF">EAG_06258</name>
</gene>
<dbReference type="OMA" id="QGIQQNS"/>